<dbReference type="RefSeq" id="WP_086333342.1">
    <property type="nucleotide sequence ID" value="NZ_CP018791.1"/>
</dbReference>
<evidence type="ECO:0000256" key="1">
    <source>
        <dbReference type="ARBA" id="ARBA00022679"/>
    </source>
</evidence>
<dbReference type="InterPro" id="IPR001296">
    <property type="entry name" value="Glyco_trans_1"/>
</dbReference>
<dbReference type="PANTHER" id="PTHR46401">
    <property type="entry name" value="GLYCOSYLTRANSFERASE WBBK-RELATED"/>
    <property type="match status" value="1"/>
</dbReference>
<gene>
    <name evidence="3" type="ORF">CVIC8964_0210</name>
</gene>
<organism evidence="3 4">
    <name type="scientific">Campylobacter vicugnae</name>
    <dbReference type="NCBI Taxonomy" id="1660076"/>
    <lineage>
        <taxon>Bacteria</taxon>
        <taxon>Pseudomonadati</taxon>
        <taxon>Campylobacterota</taxon>
        <taxon>Epsilonproteobacteria</taxon>
        <taxon>Campylobacterales</taxon>
        <taxon>Campylobacteraceae</taxon>
        <taxon>Campylobacter</taxon>
    </lineage>
</organism>
<evidence type="ECO:0000259" key="2">
    <source>
        <dbReference type="Pfam" id="PF00534"/>
    </source>
</evidence>
<dbReference type="CDD" id="cd03801">
    <property type="entry name" value="GT4_PimA-like"/>
    <property type="match status" value="1"/>
</dbReference>
<accession>A0A1X9SZB7</accession>
<dbReference type="OrthoDB" id="433681at2"/>
<dbReference type="SUPFAM" id="SSF53756">
    <property type="entry name" value="UDP-Glycosyltransferase/glycogen phosphorylase"/>
    <property type="match status" value="1"/>
</dbReference>
<reference evidence="3 4" key="1">
    <citation type="journal article" date="2017" name="Genome Biol. Evol.">
        <title>Comparative Genomic Analysis Identifies a Campylobacter Clade Deficient in Selenium Metabolism.</title>
        <authorList>
            <person name="Miller W.G."/>
            <person name="Yee E."/>
            <person name="Lopes B.S."/>
            <person name="Chapman M.H."/>
            <person name="Huynh S."/>
            <person name="Bono J.L."/>
            <person name="Parker C.T."/>
            <person name="Strachan N.J.C."/>
            <person name="Forbes K.J."/>
        </authorList>
    </citation>
    <scope>NUCLEOTIDE SEQUENCE [LARGE SCALE GENOMIC DNA]</scope>
    <source>
        <strain evidence="3 4">RM8964</strain>
    </source>
</reference>
<dbReference type="PANTHER" id="PTHR46401:SF2">
    <property type="entry name" value="GLYCOSYLTRANSFERASE WBBK-RELATED"/>
    <property type="match status" value="1"/>
</dbReference>
<evidence type="ECO:0000313" key="3">
    <source>
        <dbReference type="EMBL" id="ARR01647.1"/>
    </source>
</evidence>
<dbReference type="Proteomes" id="UP000194265">
    <property type="component" value="Chromosome"/>
</dbReference>
<dbReference type="Gene3D" id="3.40.50.2000">
    <property type="entry name" value="Glycogen Phosphorylase B"/>
    <property type="match status" value="2"/>
</dbReference>
<dbReference type="Pfam" id="PF00534">
    <property type="entry name" value="Glycos_transf_1"/>
    <property type="match status" value="1"/>
</dbReference>
<protein>
    <submittedName>
        <fullName evidence="3">Glycosyltransferase, family 1</fullName>
    </submittedName>
</protein>
<dbReference type="EMBL" id="CP018791">
    <property type="protein sequence ID" value="ARR01647.1"/>
    <property type="molecule type" value="Genomic_DNA"/>
</dbReference>
<dbReference type="AlphaFoldDB" id="A0A1X9SZB7"/>
<name>A0A1X9SZB7_9BACT</name>
<dbReference type="GO" id="GO:0009103">
    <property type="term" value="P:lipopolysaccharide biosynthetic process"/>
    <property type="evidence" value="ECO:0007669"/>
    <property type="project" value="TreeGrafter"/>
</dbReference>
<sequence length="339" mass="38962">MKNISILEINLTNKNQRFLERLKNALNSKGFDVIIKNYNHIKSKNPITKLIKINKLAKKQKKDEFYICLDKFDSADIYLANSGVQNIYKKLDKFWFLNPISIIESMIEKRCINNSIKIITNSNLVRYQLETIYNIQPDKITTIYPGINLPTQIQKGSAKMQLCKELGIDMELPIILFVSDNFKKDGAKEFIELLTHINKANAIIIGNDKATPKYRQMAKKLGVRVIFKPTPKVINRYYEAADIFVLPSLYNPFSTQILEALSYGCICFTTAQNGASEILKDEFIIQNKDDENVTKFINLLLSDHSLMLNISAQNIKLSKKYTVEDNLNQILKVISENIH</sequence>
<dbReference type="STRING" id="1660074.CVIC8964_0210"/>
<proteinExistence type="predicted"/>
<evidence type="ECO:0000313" key="4">
    <source>
        <dbReference type="Proteomes" id="UP000194265"/>
    </source>
</evidence>
<keyword evidence="1" id="KW-0808">Transferase</keyword>
<feature type="domain" description="Glycosyl transferase family 1" evidence="2">
    <location>
        <begin position="164"/>
        <end position="313"/>
    </location>
</feature>
<dbReference type="GO" id="GO:0016757">
    <property type="term" value="F:glycosyltransferase activity"/>
    <property type="evidence" value="ECO:0007669"/>
    <property type="project" value="InterPro"/>
</dbReference>